<protein>
    <submittedName>
        <fullName evidence="1">Uncharacterized protein</fullName>
    </submittedName>
</protein>
<comment type="caution">
    <text evidence="1">The sequence shown here is derived from an EMBL/GenBank/DDBJ whole genome shotgun (WGS) entry which is preliminary data.</text>
</comment>
<evidence type="ECO:0000313" key="2">
    <source>
        <dbReference type="Proteomes" id="UP001155128"/>
    </source>
</evidence>
<organism evidence="1 2">
    <name type="scientific">Sphingomicrobium sediminis</name>
    <dbReference type="NCBI Taxonomy" id="2950949"/>
    <lineage>
        <taxon>Bacteria</taxon>
        <taxon>Pseudomonadati</taxon>
        <taxon>Pseudomonadota</taxon>
        <taxon>Alphaproteobacteria</taxon>
        <taxon>Sphingomonadales</taxon>
        <taxon>Sphingomonadaceae</taxon>
        <taxon>Sphingomicrobium</taxon>
    </lineage>
</organism>
<reference evidence="1" key="1">
    <citation type="submission" date="2022-06" db="EMBL/GenBank/DDBJ databases">
        <title>Sphingomicrobium sedimins sp. nov., a marine bacterium isolated from tidal flat.</title>
        <authorList>
            <person name="Kim C.-H."/>
            <person name="Yoo Y."/>
            <person name="Kim J.-J."/>
        </authorList>
    </citation>
    <scope>NUCLEOTIDE SEQUENCE</scope>
    <source>
        <strain evidence="1">GRR-S6-50</strain>
    </source>
</reference>
<dbReference type="Proteomes" id="UP001155128">
    <property type="component" value="Unassembled WGS sequence"/>
</dbReference>
<dbReference type="EMBL" id="JAMSHT010000001">
    <property type="protein sequence ID" value="MCM8556476.1"/>
    <property type="molecule type" value="Genomic_DNA"/>
</dbReference>
<dbReference type="RefSeq" id="WP_252111710.1">
    <property type="nucleotide sequence ID" value="NZ_JAMSHT010000001.1"/>
</dbReference>
<dbReference type="AlphaFoldDB" id="A0A9X2EFJ0"/>
<sequence length="111" mass="12173">MMRPPLSSAATALLRALIERTGLPRDRILLREFRSVDWNSLSYSGERHEISLRLPPPDAEARADVLVDGLSENEFDIPGHILADIVVAAGPMKGEDGSIGIEIEALTLRNE</sequence>
<accession>A0A9X2EFJ0</accession>
<evidence type="ECO:0000313" key="1">
    <source>
        <dbReference type="EMBL" id="MCM8556476.1"/>
    </source>
</evidence>
<name>A0A9X2EFJ0_9SPHN</name>
<keyword evidence="2" id="KW-1185">Reference proteome</keyword>
<proteinExistence type="predicted"/>
<gene>
    <name evidence="1" type="ORF">NDO55_01410</name>
</gene>